<dbReference type="InterPro" id="IPR030392">
    <property type="entry name" value="S74_ICA"/>
</dbReference>
<evidence type="ECO:0000256" key="1">
    <source>
        <dbReference type="ARBA" id="ARBA00004328"/>
    </source>
</evidence>
<organism evidence="4 5">
    <name type="scientific">Escherichia phage vojen</name>
    <dbReference type="NCBI Taxonomy" id="2696460"/>
    <lineage>
        <taxon>Viruses</taxon>
        <taxon>Duplodnaviria</taxon>
        <taxon>Heunggongvirae</taxon>
        <taxon>Uroviricota</taxon>
        <taxon>Caudoviricetes</taxon>
        <taxon>Drexlerviridae</taxon>
        <taxon>Tempevirinae</taxon>
        <taxon>Hanrivervirus</taxon>
        <taxon>Hanrivervirus vojen</taxon>
    </lineage>
</organism>
<feature type="domain" description="Peptidase S74" evidence="3">
    <location>
        <begin position="540"/>
        <end position="665"/>
    </location>
</feature>
<dbReference type="EMBL" id="MN850569">
    <property type="protein sequence ID" value="QHR65380.1"/>
    <property type="molecule type" value="Genomic_DNA"/>
</dbReference>
<dbReference type="PROSITE" id="PS51688">
    <property type="entry name" value="ICA"/>
    <property type="match status" value="1"/>
</dbReference>
<sequence>MAIYRTGQASMDAQGYITGYDTKWREQLALIRPGATIFFIDAPFQAAVISEVISDTQIRAITTGGAEIGRSNYIILLHDSITVDGLAQDVAETLRYYQSKETQIEEAIEFFKNFDLKQLQDLANQVKADTNAIKAQTQQIKDSAITEVNSARDQGVLAVNQTKDQAVSEMNQIKGDVSNLKNEAISARDSAQQYMTGAQSANNAAETAKNGAVMARNEAEEFAKSLDAENLLRKDANLSDLSNIEIARQNMRIGPFDTLGAHTLIYSPTGSYRLVIRDDGLLVYQKGDGSDTKPFEIATGGTGATDAAGARNNLGLGNAQDVQFKSITATDGDILVPQTHIVGCKTDVGGDKRIYLTNIGGDSSPGGWVNLLQGNWYDGYWQFGAVRGEGTDLNNAQLYISPNKPGYSGVVFNFIPEPNDTQASGYIRSPRGFMGRCYMGGWDADADNRLTPFWADTVNKNNSGWSPIVSGGSQSDGGYYMRTSLGIISDGTTDWPQVAIHMLGDGRYHRAYNFGKSGDIYSWGNDPWGGNYDFAKNPTSDRDLKHDIQYTDGKESYDRVMQWLPTMFKYNGSDIQRFGLIAQDLLKIDPQYVKLVPGSPVFEDVIGVDENGEEYIDRQIETDRKDDTLALDSNVMLTDMACAMVYMGGMIEKQQKEIDELKAAVAALLNK</sequence>
<keyword evidence="2" id="KW-1227">Viral tail protein</keyword>
<keyword evidence="5" id="KW-1185">Reference proteome</keyword>
<evidence type="ECO:0000313" key="5">
    <source>
        <dbReference type="Proteomes" id="UP000464072"/>
    </source>
</evidence>
<keyword evidence="2" id="KW-0946">Virion</keyword>
<dbReference type="Pfam" id="PF13884">
    <property type="entry name" value="Peptidase_S74"/>
    <property type="match status" value="1"/>
</dbReference>
<dbReference type="GO" id="GO:0098015">
    <property type="term" value="C:virus tail"/>
    <property type="evidence" value="ECO:0007669"/>
    <property type="project" value="UniProtKB-KW"/>
</dbReference>
<dbReference type="Proteomes" id="UP000464072">
    <property type="component" value="Segment"/>
</dbReference>
<proteinExistence type="predicted"/>
<name>A0A6B9WND6_9CAUD</name>
<reference evidence="5" key="1">
    <citation type="submission" date="2019-12" db="EMBL/GenBank/DDBJ databases">
        <authorList>
            <person name="Olsen N.S."/>
            <person name="Junco L.M.F."/>
            <person name="Kot W."/>
            <person name="Hansen L.H."/>
        </authorList>
    </citation>
    <scope>NUCLEOTIDE SEQUENCE [LARGE SCALE GENOMIC DNA]</scope>
</reference>
<evidence type="ECO:0000259" key="3">
    <source>
        <dbReference type="PROSITE" id="PS51688"/>
    </source>
</evidence>
<comment type="subcellular location">
    <subcellularLocation>
        <location evidence="1">Virion</location>
    </subcellularLocation>
</comment>
<protein>
    <submittedName>
        <fullName evidence="4">Tail fiber protein</fullName>
    </submittedName>
</protein>
<accession>A0A6B9WND6</accession>
<evidence type="ECO:0000313" key="4">
    <source>
        <dbReference type="EMBL" id="QHR65380.1"/>
    </source>
</evidence>
<gene>
    <name evidence="4" type="ORF">vojen_59</name>
</gene>
<evidence type="ECO:0000256" key="2">
    <source>
        <dbReference type="ARBA" id="ARBA00022732"/>
    </source>
</evidence>